<feature type="non-terminal residue" evidence="2">
    <location>
        <position position="163"/>
    </location>
</feature>
<name>A0A9Q0FU59_9ROSI</name>
<feature type="compositionally biased region" description="Polar residues" evidence="1">
    <location>
        <begin position="75"/>
        <end position="87"/>
    </location>
</feature>
<proteinExistence type="predicted"/>
<protein>
    <submittedName>
        <fullName evidence="2">Uncharacterized protein</fullName>
    </submittedName>
</protein>
<evidence type="ECO:0000313" key="2">
    <source>
        <dbReference type="EMBL" id="KAJ4836829.1"/>
    </source>
</evidence>
<sequence>DVLPSSSSSSSSSLPTAAPSSFPVTVAVPAPPSSDLKPDPNPLPLHKSTPTPTDLTTTATTKAAATSRSGHRLQQRMSSPCEDTSTKPGVAAAKRRRLQPRRPSHQPELDATMNAATSSPRTTARGHEHEACDEENTGDSRLLRDKDDDAGCCSENSEEQSSS</sequence>
<dbReference type="Proteomes" id="UP001141552">
    <property type="component" value="Unassembled WGS sequence"/>
</dbReference>
<feature type="compositionally biased region" description="Low complexity" evidence="1">
    <location>
        <begin position="1"/>
        <end position="28"/>
    </location>
</feature>
<evidence type="ECO:0000256" key="1">
    <source>
        <dbReference type="SAM" id="MobiDB-lite"/>
    </source>
</evidence>
<accession>A0A9Q0FU59</accession>
<reference evidence="2" key="2">
    <citation type="journal article" date="2023" name="Plants (Basel)">
        <title>Annotation of the Turnera subulata (Passifloraceae) Draft Genome Reveals the S-Locus Evolved after the Divergence of Turneroideae from Passifloroideae in a Stepwise Manner.</title>
        <authorList>
            <person name="Henning P.M."/>
            <person name="Roalson E.H."/>
            <person name="Mir W."/>
            <person name="McCubbin A.G."/>
            <person name="Shore J.S."/>
        </authorList>
    </citation>
    <scope>NUCLEOTIDE SEQUENCE</scope>
    <source>
        <strain evidence="2">F60SS</strain>
    </source>
</reference>
<keyword evidence="3" id="KW-1185">Reference proteome</keyword>
<dbReference type="EMBL" id="JAKUCV010004011">
    <property type="protein sequence ID" value="KAJ4836829.1"/>
    <property type="molecule type" value="Genomic_DNA"/>
</dbReference>
<feature type="compositionally biased region" description="Low complexity" evidence="1">
    <location>
        <begin position="49"/>
        <end position="66"/>
    </location>
</feature>
<organism evidence="2 3">
    <name type="scientific">Turnera subulata</name>
    <dbReference type="NCBI Taxonomy" id="218843"/>
    <lineage>
        <taxon>Eukaryota</taxon>
        <taxon>Viridiplantae</taxon>
        <taxon>Streptophyta</taxon>
        <taxon>Embryophyta</taxon>
        <taxon>Tracheophyta</taxon>
        <taxon>Spermatophyta</taxon>
        <taxon>Magnoliopsida</taxon>
        <taxon>eudicotyledons</taxon>
        <taxon>Gunneridae</taxon>
        <taxon>Pentapetalae</taxon>
        <taxon>rosids</taxon>
        <taxon>fabids</taxon>
        <taxon>Malpighiales</taxon>
        <taxon>Passifloraceae</taxon>
        <taxon>Turnera</taxon>
    </lineage>
</organism>
<feature type="region of interest" description="Disordered" evidence="1">
    <location>
        <begin position="1"/>
        <end position="163"/>
    </location>
</feature>
<gene>
    <name evidence="2" type="ORF">Tsubulata_018353</name>
</gene>
<reference evidence="2" key="1">
    <citation type="submission" date="2022-02" db="EMBL/GenBank/DDBJ databases">
        <authorList>
            <person name="Henning P.M."/>
            <person name="McCubbin A.G."/>
            <person name="Shore J.S."/>
        </authorList>
    </citation>
    <scope>NUCLEOTIDE SEQUENCE</scope>
    <source>
        <strain evidence="2">F60SS</strain>
        <tissue evidence="2">Leaves</tissue>
    </source>
</reference>
<comment type="caution">
    <text evidence="2">The sequence shown here is derived from an EMBL/GenBank/DDBJ whole genome shotgun (WGS) entry which is preliminary data.</text>
</comment>
<evidence type="ECO:0000313" key="3">
    <source>
        <dbReference type="Proteomes" id="UP001141552"/>
    </source>
</evidence>
<feature type="compositionally biased region" description="Basic residues" evidence="1">
    <location>
        <begin position="93"/>
        <end position="104"/>
    </location>
</feature>
<dbReference type="AlphaFoldDB" id="A0A9Q0FU59"/>